<reference evidence="2 3" key="1">
    <citation type="submission" date="2020-04" db="EMBL/GenBank/DDBJ databases">
        <authorList>
            <person name="Klaysubun C."/>
            <person name="Duangmal K."/>
            <person name="Lipun K."/>
        </authorList>
    </citation>
    <scope>NUCLEOTIDE SEQUENCE [LARGE SCALE GENOMIC DNA]</scope>
    <source>
        <strain evidence="2 3">JCM 11839</strain>
    </source>
</reference>
<name>A0ABX1RKR7_9PSEU</name>
<protein>
    <submittedName>
        <fullName evidence="2">Antitoxin</fullName>
    </submittedName>
</protein>
<sequence>MRTTVSISDELLIAAKRLARERGQTLGEVIDAALRRELTIPTQRGSRPVVPVFDGESGPRPGIDLTSNSSLHEALDDDDDLAERR</sequence>
<dbReference type="Proteomes" id="UP001296706">
    <property type="component" value="Unassembled WGS sequence"/>
</dbReference>
<proteinExistence type="predicted"/>
<dbReference type="RefSeq" id="WP_169397842.1">
    <property type="nucleotide sequence ID" value="NZ_BAAAJH010000003.1"/>
</dbReference>
<evidence type="ECO:0000256" key="1">
    <source>
        <dbReference type="SAM" id="MobiDB-lite"/>
    </source>
</evidence>
<evidence type="ECO:0000313" key="2">
    <source>
        <dbReference type="EMBL" id="NMH79781.1"/>
    </source>
</evidence>
<dbReference type="CDD" id="cd21631">
    <property type="entry name" value="RHH_CopG_NikR-like"/>
    <property type="match status" value="1"/>
</dbReference>
<keyword evidence="3" id="KW-1185">Reference proteome</keyword>
<feature type="compositionally biased region" description="Acidic residues" evidence="1">
    <location>
        <begin position="75"/>
        <end position="85"/>
    </location>
</feature>
<accession>A0ABX1RKR7</accession>
<comment type="caution">
    <text evidence="2">The sequence shown here is derived from an EMBL/GenBank/DDBJ whole genome shotgun (WGS) entry which is preliminary data.</text>
</comment>
<dbReference type="EMBL" id="JAAXKY010000078">
    <property type="protein sequence ID" value="NMH79781.1"/>
    <property type="molecule type" value="Genomic_DNA"/>
</dbReference>
<feature type="region of interest" description="Disordered" evidence="1">
    <location>
        <begin position="45"/>
        <end position="85"/>
    </location>
</feature>
<evidence type="ECO:0000313" key="3">
    <source>
        <dbReference type="Proteomes" id="UP001296706"/>
    </source>
</evidence>
<gene>
    <name evidence="2" type="ORF">HF577_22140</name>
</gene>
<organism evidence="2 3">
    <name type="scientific">Pseudonocardia xinjiangensis</name>
    <dbReference type="NCBI Taxonomy" id="75289"/>
    <lineage>
        <taxon>Bacteria</taxon>
        <taxon>Bacillati</taxon>
        <taxon>Actinomycetota</taxon>
        <taxon>Actinomycetes</taxon>
        <taxon>Pseudonocardiales</taxon>
        <taxon>Pseudonocardiaceae</taxon>
        <taxon>Pseudonocardia</taxon>
    </lineage>
</organism>